<dbReference type="OrthoDB" id="59694at2"/>
<sequence length="327" mass="37849">MNKTPRSILIANNHLENLGGSETYTYALAEELKKQDFEVDYFTFQKGWVSDKLEADLGIKFRQKRRYDLILANHHTCVNHLRLRGFVIQTCHGIYPELEQPSPYANGYVAISQEVKEHLSQKNLPSKIILNGINVDRYKSETPLNSEVQTVLSLCHSEEANNILEASCKATGVDLITLNKYKNPEWHVEKVINKADLVVGIGRSAYEAMACGRPVIIFDHRSYFKPCGDGYVKDQLERSLLKNCSGRYFNKPFSVAEVAREIKKFRREDGKFFRNFALTKLNITHTVQEYLDYFHYLKFQRPGIQQLSASVKRFFNRRALKKQPYII</sequence>
<dbReference type="STRING" id="1285928.SAMN04487894_107211"/>
<reference evidence="2" key="1">
    <citation type="submission" date="2016-10" db="EMBL/GenBank/DDBJ databases">
        <authorList>
            <person name="Varghese N."/>
            <person name="Submissions S."/>
        </authorList>
    </citation>
    <scope>NUCLEOTIDE SEQUENCE [LARGE SCALE GENOMIC DNA]</scope>
    <source>
        <strain evidence="2">DSM 25811 / CCM 8410 / LMG 26954 / E90</strain>
    </source>
</reference>
<dbReference type="EMBL" id="FMZO01000007">
    <property type="protein sequence ID" value="SDD28304.1"/>
    <property type="molecule type" value="Genomic_DNA"/>
</dbReference>
<dbReference type="AlphaFoldDB" id="A0A1G6THH0"/>
<dbReference type="Proteomes" id="UP000198757">
    <property type="component" value="Unassembled WGS sequence"/>
</dbReference>
<dbReference type="SUPFAM" id="SSF53756">
    <property type="entry name" value="UDP-Glycosyltransferase/glycogen phosphorylase"/>
    <property type="match status" value="1"/>
</dbReference>
<keyword evidence="2" id="KW-1185">Reference proteome</keyword>
<name>A0A1G6THH0_NIADE</name>
<organism evidence="1 2">
    <name type="scientific">Niabella drilacis (strain DSM 25811 / CCM 8410 / CCUG 62505 / LMG 26954 / E90)</name>
    <dbReference type="NCBI Taxonomy" id="1285928"/>
    <lineage>
        <taxon>Bacteria</taxon>
        <taxon>Pseudomonadati</taxon>
        <taxon>Bacteroidota</taxon>
        <taxon>Chitinophagia</taxon>
        <taxon>Chitinophagales</taxon>
        <taxon>Chitinophagaceae</taxon>
        <taxon>Niabella</taxon>
    </lineage>
</organism>
<dbReference type="RefSeq" id="WP_090390824.1">
    <property type="nucleotide sequence ID" value="NZ_FMZO01000007.1"/>
</dbReference>
<gene>
    <name evidence="1" type="ORF">SAMN04487894_107211</name>
</gene>
<proteinExistence type="predicted"/>
<protein>
    <submittedName>
        <fullName evidence="1">Uncharacterized protein</fullName>
    </submittedName>
</protein>
<accession>A0A1G6THH0</accession>
<dbReference type="GO" id="GO:0016757">
    <property type="term" value="F:glycosyltransferase activity"/>
    <property type="evidence" value="ECO:0007669"/>
    <property type="project" value="UniProtKB-ARBA"/>
</dbReference>
<evidence type="ECO:0000313" key="1">
    <source>
        <dbReference type="EMBL" id="SDD28304.1"/>
    </source>
</evidence>
<dbReference type="Gene3D" id="3.40.50.2000">
    <property type="entry name" value="Glycogen Phosphorylase B"/>
    <property type="match status" value="1"/>
</dbReference>
<evidence type="ECO:0000313" key="2">
    <source>
        <dbReference type="Proteomes" id="UP000198757"/>
    </source>
</evidence>